<feature type="transmembrane region" description="Helical" evidence="1">
    <location>
        <begin position="101"/>
        <end position="119"/>
    </location>
</feature>
<sequence>MTTQTPTQTRSINILALAAALGAAVLFAVSLWGPAWLFIPANPAPPIPAMALDFSGLDTAVHSGMAPTNGFQQSYFGWLAWTTAIICTILTFASSILARKAIATATIIVGIVGLVFLVFGTKGPLGWSAYIDQIPNLRAGSYLSIVALLLVVASGLVSSSPQVTARN</sequence>
<dbReference type="EMBL" id="PEBD01000002">
    <property type="protein sequence ID" value="PHV69069.1"/>
    <property type="molecule type" value="Genomic_DNA"/>
</dbReference>
<evidence type="ECO:0000256" key="1">
    <source>
        <dbReference type="SAM" id="Phobius"/>
    </source>
</evidence>
<feature type="transmembrane region" description="Helical" evidence="1">
    <location>
        <begin position="75"/>
        <end position="94"/>
    </location>
</feature>
<feature type="transmembrane region" description="Helical" evidence="1">
    <location>
        <begin position="139"/>
        <end position="157"/>
    </location>
</feature>
<accession>A0A2G3PT88</accession>
<keyword evidence="1" id="KW-0812">Transmembrane</keyword>
<dbReference type="RefSeq" id="WP_099380935.1">
    <property type="nucleotide sequence ID" value="NZ_PEBD01000002.1"/>
</dbReference>
<organism evidence="2 3">
    <name type="scientific">Williamsia marianensis</name>
    <dbReference type="NCBI Taxonomy" id="85044"/>
    <lineage>
        <taxon>Bacteria</taxon>
        <taxon>Bacillati</taxon>
        <taxon>Actinomycetota</taxon>
        <taxon>Actinomycetes</taxon>
        <taxon>Mycobacteriales</taxon>
        <taxon>Nocardiaceae</taxon>
        <taxon>Williamsia</taxon>
    </lineage>
</organism>
<gene>
    <name evidence="2" type="ORF">CSW57_00075</name>
</gene>
<evidence type="ECO:0000313" key="2">
    <source>
        <dbReference type="EMBL" id="PHV69069.1"/>
    </source>
</evidence>
<keyword evidence="1" id="KW-0472">Membrane</keyword>
<proteinExistence type="predicted"/>
<reference evidence="2 3" key="1">
    <citation type="submission" date="2017-10" db="EMBL/GenBank/DDBJ databases">
        <title>The draft genome sequence of Williamsia sp. BULT 1.1 isolated from the semi-arid grassland soils from South Africa.</title>
        <authorList>
            <person name="Kabwe M.H."/>
            <person name="Govender N."/>
            <person name="Mutseka Lunga P."/>
            <person name="Vikram S."/>
            <person name="Makhalanyane T.P."/>
        </authorList>
    </citation>
    <scope>NUCLEOTIDE SEQUENCE [LARGE SCALE GENOMIC DNA]</scope>
    <source>
        <strain evidence="2 3">BULT 1.1</strain>
    </source>
</reference>
<protein>
    <submittedName>
        <fullName evidence="2">Uncharacterized protein</fullName>
    </submittedName>
</protein>
<evidence type="ECO:0000313" key="3">
    <source>
        <dbReference type="Proteomes" id="UP000225108"/>
    </source>
</evidence>
<comment type="caution">
    <text evidence="2">The sequence shown here is derived from an EMBL/GenBank/DDBJ whole genome shotgun (WGS) entry which is preliminary data.</text>
</comment>
<name>A0A2G3PT88_WILMA</name>
<dbReference type="AlphaFoldDB" id="A0A2G3PT88"/>
<feature type="transmembrane region" description="Helical" evidence="1">
    <location>
        <begin position="12"/>
        <end position="39"/>
    </location>
</feature>
<dbReference type="Proteomes" id="UP000225108">
    <property type="component" value="Unassembled WGS sequence"/>
</dbReference>
<keyword evidence="1" id="KW-1133">Transmembrane helix</keyword>